<sequence>MPEESVYNLVTKLCEISIELNGLQKECKPDLVQKLRIKSFEILLKKCSEQPSSGTVAGRESVVLRLCSESLVLHFCGSLSRSKKLRECVDRILEDATVKDPLFQSAVGFLLAYAKSNTWIP</sequence>
<keyword evidence="2" id="KW-1185">Reference proteome</keyword>
<reference evidence="1" key="1">
    <citation type="submission" date="2021-03" db="EMBL/GenBank/DDBJ databases">
        <authorList>
            <person name="Tran Van P."/>
        </authorList>
    </citation>
    <scope>NUCLEOTIDE SEQUENCE</scope>
</reference>
<comment type="caution">
    <text evidence="1">The sequence shown here is derived from an EMBL/GenBank/DDBJ whole genome shotgun (WGS) entry which is preliminary data.</text>
</comment>
<feature type="non-terminal residue" evidence="1">
    <location>
        <position position="121"/>
    </location>
</feature>
<gene>
    <name evidence="1" type="ORF">TPAB3V08_LOCUS5371</name>
</gene>
<dbReference type="Proteomes" id="UP001153148">
    <property type="component" value="Unassembled WGS sequence"/>
</dbReference>
<name>A0ABN7NSH4_TIMPD</name>
<evidence type="ECO:0000313" key="1">
    <source>
        <dbReference type="EMBL" id="CAG2058401.1"/>
    </source>
</evidence>
<proteinExistence type="predicted"/>
<dbReference type="EMBL" id="CAJPIN010007234">
    <property type="protein sequence ID" value="CAG2058401.1"/>
    <property type="molecule type" value="Genomic_DNA"/>
</dbReference>
<evidence type="ECO:0000313" key="2">
    <source>
        <dbReference type="Proteomes" id="UP001153148"/>
    </source>
</evidence>
<protein>
    <submittedName>
        <fullName evidence="1">Uncharacterized protein</fullName>
    </submittedName>
</protein>
<organism evidence="1 2">
    <name type="scientific">Timema podura</name>
    <name type="common">Walking stick</name>
    <dbReference type="NCBI Taxonomy" id="61482"/>
    <lineage>
        <taxon>Eukaryota</taxon>
        <taxon>Metazoa</taxon>
        <taxon>Ecdysozoa</taxon>
        <taxon>Arthropoda</taxon>
        <taxon>Hexapoda</taxon>
        <taxon>Insecta</taxon>
        <taxon>Pterygota</taxon>
        <taxon>Neoptera</taxon>
        <taxon>Polyneoptera</taxon>
        <taxon>Phasmatodea</taxon>
        <taxon>Timematodea</taxon>
        <taxon>Timematoidea</taxon>
        <taxon>Timematidae</taxon>
        <taxon>Timema</taxon>
    </lineage>
</organism>
<accession>A0ABN7NSH4</accession>